<dbReference type="AlphaFoldDB" id="A0A0K0EXX4"/>
<organism evidence="1 2">
    <name type="scientific">Strongyloides venezuelensis</name>
    <name type="common">Threadworm</name>
    <dbReference type="NCBI Taxonomy" id="75913"/>
    <lineage>
        <taxon>Eukaryota</taxon>
        <taxon>Metazoa</taxon>
        <taxon>Ecdysozoa</taxon>
        <taxon>Nematoda</taxon>
        <taxon>Chromadorea</taxon>
        <taxon>Rhabditida</taxon>
        <taxon>Tylenchina</taxon>
        <taxon>Panagrolaimomorpha</taxon>
        <taxon>Strongyloidoidea</taxon>
        <taxon>Strongyloididae</taxon>
        <taxon>Strongyloides</taxon>
    </lineage>
</organism>
<accession>A0A0K0EXX4</accession>
<dbReference type="WBParaSite" id="SVE_0138100.1">
    <property type="protein sequence ID" value="SVE_0138100.1"/>
    <property type="gene ID" value="SVE_0138100"/>
</dbReference>
<protein>
    <submittedName>
        <fullName evidence="2">CopG family transcriptional regulator</fullName>
    </submittedName>
</protein>
<reference evidence="1" key="1">
    <citation type="submission" date="2014-07" db="EMBL/GenBank/DDBJ databases">
        <authorList>
            <person name="Martin A.A"/>
            <person name="De Silva N."/>
        </authorList>
    </citation>
    <scope>NUCLEOTIDE SEQUENCE</scope>
</reference>
<evidence type="ECO:0000313" key="2">
    <source>
        <dbReference type="WBParaSite" id="SVE_0138100.1"/>
    </source>
</evidence>
<dbReference type="Proteomes" id="UP000035680">
    <property type="component" value="Unassembled WGS sequence"/>
</dbReference>
<sequence>MSDTCKTEIAVPVRPIFSDETIELEEFGFYAKKAIDNYMAGKLSIEEFFDEMQMKDKTFLSVNTDAE</sequence>
<name>A0A0K0EXX4_STRVS</name>
<proteinExistence type="predicted"/>
<evidence type="ECO:0000313" key="1">
    <source>
        <dbReference type="Proteomes" id="UP000035680"/>
    </source>
</evidence>
<keyword evidence="1" id="KW-1185">Reference proteome</keyword>
<reference evidence="2" key="2">
    <citation type="submission" date="2015-08" db="UniProtKB">
        <authorList>
            <consortium name="WormBaseParasite"/>
        </authorList>
    </citation>
    <scope>IDENTIFICATION</scope>
</reference>